<gene>
    <name evidence="7" type="ORF">QF092_14960</name>
</gene>
<evidence type="ECO:0000259" key="6">
    <source>
        <dbReference type="Pfam" id="PF00535"/>
    </source>
</evidence>
<dbReference type="InterPro" id="IPR050256">
    <property type="entry name" value="Glycosyltransferase_2"/>
</dbReference>
<feature type="domain" description="Glycosyltransferase 2-like" evidence="6">
    <location>
        <begin position="7"/>
        <end position="116"/>
    </location>
</feature>
<dbReference type="PANTHER" id="PTHR48090:SF10">
    <property type="entry name" value="GLUCOSYL-3-PHOSPHOGLYCERATE SYNTHASE"/>
    <property type="match status" value="1"/>
</dbReference>
<dbReference type="Pfam" id="PF00535">
    <property type="entry name" value="Glycos_transf_2"/>
    <property type="match status" value="1"/>
</dbReference>
<sequence>MDMTVTCIIPAWNEAARLPRVLGAVLHHAWVDEVLVVDDGSTDQTAKVARDLGARVLTLVSNGGKSAAVAAGLGEARGRIVLLLDADLQGLSARHVTDLLMPLRTGLADATISLRANAPRPWRLIGIDYISGERAMFIDTIRPYLGEVAKLRGFGLEVFLNRLWLRQRHRIAIVPLAGVDSPSKMQKRGWLRGMVDDMRMLRDIFRTVGIATILWQIMGLRSARIR</sequence>
<keyword evidence="8" id="KW-1185">Reference proteome</keyword>
<dbReference type="CDD" id="cd04179">
    <property type="entry name" value="DPM_DPG-synthase_like"/>
    <property type="match status" value="1"/>
</dbReference>
<keyword evidence="5" id="KW-0460">Magnesium</keyword>
<keyword evidence="4" id="KW-0808">Transferase</keyword>
<evidence type="ECO:0000256" key="3">
    <source>
        <dbReference type="ARBA" id="ARBA00022676"/>
    </source>
</evidence>
<evidence type="ECO:0000256" key="4">
    <source>
        <dbReference type="ARBA" id="ARBA00022679"/>
    </source>
</evidence>
<keyword evidence="3" id="KW-0328">Glycosyltransferase</keyword>
<evidence type="ECO:0000256" key="5">
    <source>
        <dbReference type="ARBA" id="ARBA00022842"/>
    </source>
</evidence>
<name>A0ABY8Q5E0_9RHOB</name>
<dbReference type="Gene3D" id="3.90.550.10">
    <property type="entry name" value="Spore Coat Polysaccharide Biosynthesis Protein SpsA, Chain A"/>
    <property type="match status" value="1"/>
</dbReference>
<protein>
    <submittedName>
        <fullName evidence="7">Glycosyltransferase family 2 protein</fullName>
    </submittedName>
</protein>
<proteinExistence type="inferred from homology"/>
<reference evidence="7 8" key="1">
    <citation type="submission" date="2023-04" db="EMBL/GenBank/DDBJ databases">
        <title>YMD61, complete Genome.</title>
        <authorList>
            <person name="Zhang J."/>
        </authorList>
    </citation>
    <scope>NUCLEOTIDE SEQUENCE [LARGE SCALE GENOMIC DNA]</scope>
    <source>
        <strain evidence="7 8">YMD61</strain>
    </source>
</reference>
<dbReference type="Proteomes" id="UP001230978">
    <property type="component" value="Chromosome"/>
</dbReference>
<evidence type="ECO:0000256" key="2">
    <source>
        <dbReference type="ARBA" id="ARBA00006739"/>
    </source>
</evidence>
<dbReference type="InterPro" id="IPR029044">
    <property type="entry name" value="Nucleotide-diphossugar_trans"/>
</dbReference>
<evidence type="ECO:0000313" key="7">
    <source>
        <dbReference type="EMBL" id="WGV15550.1"/>
    </source>
</evidence>
<comment type="similarity">
    <text evidence="2">Belongs to the glycosyltransferase 2 family.</text>
</comment>
<comment type="cofactor">
    <cofactor evidence="1">
        <name>Mg(2+)</name>
        <dbReference type="ChEBI" id="CHEBI:18420"/>
    </cofactor>
</comment>
<organism evidence="7 8">
    <name type="scientific">Fuscovulum ytuae</name>
    <dbReference type="NCBI Taxonomy" id="3042299"/>
    <lineage>
        <taxon>Bacteria</taxon>
        <taxon>Pseudomonadati</taxon>
        <taxon>Pseudomonadota</taxon>
        <taxon>Alphaproteobacteria</taxon>
        <taxon>Rhodobacterales</taxon>
        <taxon>Paracoccaceae</taxon>
        <taxon>Fuscovulum</taxon>
    </lineage>
</organism>
<evidence type="ECO:0000313" key="8">
    <source>
        <dbReference type="Proteomes" id="UP001230978"/>
    </source>
</evidence>
<dbReference type="SUPFAM" id="SSF53448">
    <property type="entry name" value="Nucleotide-diphospho-sugar transferases"/>
    <property type="match status" value="1"/>
</dbReference>
<dbReference type="RefSeq" id="WP_281465029.1">
    <property type="nucleotide sequence ID" value="NZ_CP124535.1"/>
</dbReference>
<dbReference type="InterPro" id="IPR001173">
    <property type="entry name" value="Glyco_trans_2-like"/>
</dbReference>
<dbReference type="PANTHER" id="PTHR48090">
    <property type="entry name" value="UNDECAPRENYL-PHOSPHATE 4-DEOXY-4-FORMAMIDO-L-ARABINOSE TRANSFERASE-RELATED"/>
    <property type="match status" value="1"/>
</dbReference>
<accession>A0ABY8Q5E0</accession>
<dbReference type="EMBL" id="CP124535">
    <property type="protein sequence ID" value="WGV15550.1"/>
    <property type="molecule type" value="Genomic_DNA"/>
</dbReference>
<evidence type="ECO:0000256" key="1">
    <source>
        <dbReference type="ARBA" id="ARBA00001946"/>
    </source>
</evidence>